<dbReference type="PRINTS" id="PR00303">
    <property type="entry name" value="SECYTRNLCASE"/>
</dbReference>
<dbReference type="Proteomes" id="UP000824074">
    <property type="component" value="Unassembled WGS sequence"/>
</dbReference>
<evidence type="ECO:0000256" key="1">
    <source>
        <dbReference type="ARBA" id="ARBA00004141"/>
    </source>
</evidence>
<dbReference type="GO" id="GO:0005886">
    <property type="term" value="C:plasma membrane"/>
    <property type="evidence" value="ECO:0007669"/>
    <property type="project" value="UniProtKB-SubCell"/>
</dbReference>
<keyword evidence="10" id="KW-1003">Cell membrane</keyword>
<keyword evidence="6 10" id="KW-1133">Transmembrane helix</keyword>
<name>A0A9D1IR37_9FIRM</name>
<keyword evidence="3 10" id="KW-0813">Transport</keyword>
<dbReference type="InterPro" id="IPR026593">
    <property type="entry name" value="SecY"/>
</dbReference>
<dbReference type="PROSITE" id="PS00755">
    <property type="entry name" value="SECY_1"/>
    <property type="match status" value="1"/>
</dbReference>
<evidence type="ECO:0000256" key="10">
    <source>
        <dbReference type="HAMAP-Rule" id="MF_01465"/>
    </source>
</evidence>
<feature type="transmembrane region" description="Helical" evidence="10">
    <location>
        <begin position="202"/>
        <end position="226"/>
    </location>
</feature>
<dbReference type="InterPro" id="IPR002208">
    <property type="entry name" value="SecY/SEC61-alpha"/>
</dbReference>
<dbReference type="NCBIfam" id="TIGR00967">
    <property type="entry name" value="3a0501s007"/>
    <property type="match status" value="1"/>
</dbReference>
<evidence type="ECO:0000313" key="15">
    <source>
        <dbReference type="Proteomes" id="UP000824074"/>
    </source>
</evidence>
<reference evidence="14" key="1">
    <citation type="submission" date="2020-10" db="EMBL/GenBank/DDBJ databases">
        <authorList>
            <person name="Gilroy R."/>
        </authorList>
    </citation>
    <scope>NUCLEOTIDE SEQUENCE</scope>
    <source>
        <strain evidence="14">CHK193-30670</strain>
    </source>
</reference>
<dbReference type="GO" id="GO:0065002">
    <property type="term" value="P:intracellular protein transmembrane transport"/>
    <property type="evidence" value="ECO:0007669"/>
    <property type="project" value="UniProtKB-UniRule"/>
</dbReference>
<evidence type="ECO:0000313" key="14">
    <source>
        <dbReference type="EMBL" id="HIU40424.1"/>
    </source>
</evidence>
<evidence type="ECO:0000256" key="6">
    <source>
        <dbReference type="ARBA" id="ARBA00022989"/>
    </source>
</evidence>
<feature type="transmembrane region" description="Helical" evidence="10">
    <location>
        <begin position="259"/>
        <end position="281"/>
    </location>
</feature>
<evidence type="ECO:0000256" key="11">
    <source>
        <dbReference type="RuleBase" id="RU000537"/>
    </source>
</evidence>
<proteinExistence type="inferred from homology"/>
<dbReference type="PANTHER" id="PTHR10906">
    <property type="entry name" value="SECY/SEC61-ALPHA FAMILY MEMBER"/>
    <property type="match status" value="1"/>
</dbReference>
<feature type="transmembrane region" description="Helical" evidence="10">
    <location>
        <begin position="359"/>
        <end position="377"/>
    </location>
</feature>
<comment type="subunit">
    <text evidence="10">Component of the Sec protein translocase complex. Heterotrimer consisting of SecY, SecE and SecG subunits. The heterotrimers can form oligomers, although 1 heterotrimer is thought to be able to translocate proteins. Interacts with the ribosome. Interacts with SecDF, and other proteins may be involved. Interacts with SecA.</text>
</comment>
<gene>
    <name evidence="10 14" type="primary">secY</name>
    <name evidence="14" type="ORF">IAB68_03905</name>
</gene>
<feature type="transmembrane region" description="Helical" evidence="10">
    <location>
        <begin position="113"/>
        <end position="132"/>
    </location>
</feature>
<evidence type="ECO:0000256" key="7">
    <source>
        <dbReference type="ARBA" id="ARBA00023010"/>
    </source>
</evidence>
<feature type="transmembrane region" description="Helical" evidence="10">
    <location>
        <begin position="138"/>
        <end position="157"/>
    </location>
</feature>
<accession>A0A9D1IR37</accession>
<keyword evidence="8 10" id="KW-0472">Membrane</keyword>
<feature type="transmembrane region" description="Helical" evidence="10">
    <location>
        <begin position="169"/>
        <end position="190"/>
    </location>
</feature>
<dbReference type="GO" id="GO:0043952">
    <property type="term" value="P:protein transport by the Sec complex"/>
    <property type="evidence" value="ECO:0007669"/>
    <property type="project" value="UniProtKB-UniRule"/>
</dbReference>
<evidence type="ECO:0000256" key="13">
    <source>
        <dbReference type="RuleBase" id="RU004349"/>
    </source>
</evidence>
<comment type="similarity">
    <text evidence="2 10 13">Belongs to the SecY/SEC61-alpha family.</text>
</comment>
<sequence length="423" mass="46540">MFKGIKQIFSARNKDVRNKILFTLLILFIYKIGTSIRVPGTEDITSDLGFLELLNVMSGGSLRNFSIFALGVTPYISASIIVQLLQMDIIPYFSNLAKEGHSGRVKLNKITRYLGIALAFLQGLVMSFSFLGEGATSMEYLTTTIILTAGTCFLLWLGDQITRKGVGNGISIIIMAGILISTPSMMVDAFGSFVVGETTQEIALGVTKFILFVLVYIAIIVGVVFIEKSERRLPVQYSNKTLTAYGAKQSYIPFKLNSAGVMPVIFASSLISIPSLIAAFIKNDSFSLFVNSYINYNTVTGFILYILLIILFTYLYTFMASGLRPKELSENLNKQGGYIPGIRPGNETKKYIIKVLSRTTFLGALFLIVIAGLPILVSNFSSLPTTVTVGGTGLLIVVGVALETYNQIESTMKARKYERNYRR</sequence>
<keyword evidence="5 10" id="KW-0653">Protein transport</keyword>
<feature type="transmembrane region" description="Helical" evidence="10">
    <location>
        <begin position="293"/>
        <end position="316"/>
    </location>
</feature>
<organism evidence="14 15">
    <name type="scientific">Candidatus Aphodocola excrementigallinarum</name>
    <dbReference type="NCBI Taxonomy" id="2840670"/>
    <lineage>
        <taxon>Bacteria</taxon>
        <taxon>Bacillati</taxon>
        <taxon>Bacillota</taxon>
        <taxon>Bacilli</taxon>
        <taxon>Candidatus Aphodocola</taxon>
    </lineage>
</organism>
<dbReference type="InterPro" id="IPR030659">
    <property type="entry name" value="SecY_CS"/>
</dbReference>
<dbReference type="Gene3D" id="1.10.3370.10">
    <property type="entry name" value="SecY subunit domain"/>
    <property type="match status" value="1"/>
</dbReference>
<dbReference type="GO" id="GO:0006605">
    <property type="term" value="P:protein targeting"/>
    <property type="evidence" value="ECO:0007669"/>
    <property type="project" value="UniProtKB-UniRule"/>
</dbReference>
<evidence type="ECO:0000256" key="9">
    <source>
        <dbReference type="ARBA" id="ARBA00039733"/>
    </source>
</evidence>
<evidence type="ECO:0000256" key="4">
    <source>
        <dbReference type="ARBA" id="ARBA00022692"/>
    </source>
</evidence>
<protein>
    <recommendedName>
        <fullName evidence="9 10">Protein translocase subunit SecY</fullName>
    </recommendedName>
</protein>
<dbReference type="Pfam" id="PF00344">
    <property type="entry name" value="SecY"/>
    <property type="match status" value="1"/>
</dbReference>
<dbReference type="HAMAP" id="MF_01465">
    <property type="entry name" value="SecY"/>
    <property type="match status" value="1"/>
</dbReference>
<reference evidence="14" key="2">
    <citation type="journal article" date="2021" name="PeerJ">
        <title>Extensive microbial diversity within the chicken gut microbiome revealed by metagenomics and culture.</title>
        <authorList>
            <person name="Gilroy R."/>
            <person name="Ravi A."/>
            <person name="Getino M."/>
            <person name="Pursley I."/>
            <person name="Horton D.L."/>
            <person name="Alikhan N.F."/>
            <person name="Baker D."/>
            <person name="Gharbi K."/>
            <person name="Hall N."/>
            <person name="Watson M."/>
            <person name="Adriaenssens E.M."/>
            <person name="Foster-Nyarko E."/>
            <person name="Jarju S."/>
            <person name="Secka A."/>
            <person name="Antonio M."/>
            <person name="Oren A."/>
            <person name="Chaudhuri R.R."/>
            <person name="La Ragione R."/>
            <person name="Hildebrand F."/>
            <person name="Pallen M.J."/>
        </authorList>
    </citation>
    <scope>NUCLEOTIDE SEQUENCE</scope>
    <source>
        <strain evidence="14">CHK193-30670</strain>
    </source>
</reference>
<evidence type="ECO:0000256" key="8">
    <source>
        <dbReference type="ARBA" id="ARBA00023136"/>
    </source>
</evidence>
<dbReference type="SUPFAM" id="SSF103491">
    <property type="entry name" value="Preprotein translocase SecY subunit"/>
    <property type="match status" value="1"/>
</dbReference>
<dbReference type="EMBL" id="DVMT01000038">
    <property type="protein sequence ID" value="HIU40424.1"/>
    <property type="molecule type" value="Genomic_DNA"/>
</dbReference>
<comment type="subcellular location">
    <subcellularLocation>
        <location evidence="10">Cell membrane</location>
        <topology evidence="10">Multi-pass membrane protein</topology>
    </subcellularLocation>
    <subcellularLocation>
        <location evidence="1 12">Membrane</location>
        <topology evidence="1 12">Multi-pass membrane protein</topology>
    </subcellularLocation>
</comment>
<dbReference type="InterPro" id="IPR023201">
    <property type="entry name" value="SecY_dom_sf"/>
</dbReference>
<feature type="transmembrane region" description="Helical" evidence="10">
    <location>
        <begin position="65"/>
        <end position="85"/>
    </location>
</feature>
<evidence type="ECO:0000256" key="5">
    <source>
        <dbReference type="ARBA" id="ARBA00022927"/>
    </source>
</evidence>
<dbReference type="AlphaFoldDB" id="A0A9D1IR37"/>
<dbReference type="PIRSF" id="PIRSF004557">
    <property type="entry name" value="SecY"/>
    <property type="match status" value="1"/>
</dbReference>
<evidence type="ECO:0000256" key="3">
    <source>
        <dbReference type="ARBA" id="ARBA00022448"/>
    </source>
</evidence>
<feature type="transmembrane region" description="Helical" evidence="10">
    <location>
        <begin position="20"/>
        <end position="38"/>
    </location>
</feature>
<dbReference type="FunFam" id="1.10.3370.10:FF:000001">
    <property type="entry name" value="Preprotein translocase subunit SecY"/>
    <property type="match status" value="1"/>
</dbReference>
<comment type="caution">
    <text evidence="14">The sequence shown here is derived from an EMBL/GenBank/DDBJ whole genome shotgun (WGS) entry which is preliminary data.</text>
</comment>
<comment type="function">
    <text evidence="10 11">The central subunit of the protein translocation channel SecYEG. Consists of two halves formed by TMs 1-5 and 6-10. These two domains form a lateral gate at the front which open onto the bilayer between TMs 2 and 7, and are clamped together by SecE at the back. The channel is closed by both a pore ring composed of hydrophobic SecY resides and a short helix (helix 2A) on the extracellular side of the membrane which forms a plug. The plug probably moves laterally to allow the channel to open. The ring and the pore may move independently.</text>
</comment>
<evidence type="ECO:0000256" key="2">
    <source>
        <dbReference type="ARBA" id="ARBA00005751"/>
    </source>
</evidence>
<feature type="transmembrane region" description="Helical" evidence="10">
    <location>
        <begin position="383"/>
        <end position="405"/>
    </location>
</feature>
<keyword evidence="4 10" id="KW-0812">Transmembrane</keyword>
<keyword evidence="7 10" id="KW-0811">Translocation</keyword>
<dbReference type="PROSITE" id="PS00756">
    <property type="entry name" value="SECY_2"/>
    <property type="match status" value="1"/>
</dbReference>
<evidence type="ECO:0000256" key="12">
    <source>
        <dbReference type="RuleBase" id="RU003484"/>
    </source>
</evidence>